<dbReference type="GO" id="GO:0016020">
    <property type="term" value="C:membrane"/>
    <property type="evidence" value="ECO:0007669"/>
    <property type="project" value="UniProtKB-SubCell"/>
</dbReference>
<dbReference type="PROSITE" id="PS50801">
    <property type="entry name" value="STAS"/>
    <property type="match status" value="1"/>
</dbReference>
<dbReference type="InterPro" id="IPR036513">
    <property type="entry name" value="STAS_dom_sf"/>
</dbReference>
<reference evidence="8 9" key="1">
    <citation type="submission" date="2017-10" db="EMBL/GenBank/DDBJ databases">
        <title>Development of genomic resources for the powdery mildew, Erysiphe pulchra.</title>
        <authorList>
            <person name="Wadl P.A."/>
            <person name="Mack B.M."/>
            <person name="Moore G."/>
            <person name="Beltz S.B."/>
        </authorList>
    </citation>
    <scope>NUCLEOTIDE SEQUENCE [LARGE SCALE GENOMIC DNA]</scope>
    <source>
        <strain evidence="8">Cflorida</strain>
    </source>
</reference>
<evidence type="ECO:0000256" key="4">
    <source>
        <dbReference type="ARBA" id="ARBA00023136"/>
    </source>
</evidence>
<dbReference type="Pfam" id="PF01740">
    <property type="entry name" value="STAS"/>
    <property type="match status" value="1"/>
</dbReference>
<evidence type="ECO:0000256" key="3">
    <source>
        <dbReference type="ARBA" id="ARBA00022989"/>
    </source>
</evidence>
<dbReference type="STRING" id="225359.A0A2S4Q1M1"/>
<keyword evidence="2 5" id="KW-0812">Transmembrane</keyword>
<proteinExistence type="predicted"/>
<feature type="transmembrane region" description="Helical" evidence="5">
    <location>
        <begin position="305"/>
        <end position="328"/>
    </location>
</feature>
<evidence type="ECO:0000313" key="8">
    <source>
        <dbReference type="EMBL" id="POS88183.1"/>
    </source>
</evidence>
<feature type="domain" description="STAS" evidence="7">
    <location>
        <begin position="569"/>
        <end position="678"/>
    </location>
</feature>
<feature type="transmembrane region" description="Helical" evidence="5">
    <location>
        <begin position="415"/>
        <end position="435"/>
    </location>
</feature>
<name>A0A2S4Q1M1_9PEZI</name>
<dbReference type="InterPro" id="IPR011547">
    <property type="entry name" value="SLC26A/SulP_dom"/>
</dbReference>
<dbReference type="EMBL" id="PEDP01000023">
    <property type="protein sequence ID" value="POS88183.1"/>
    <property type="molecule type" value="Genomic_DNA"/>
</dbReference>
<protein>
    <recommendedName>
        <fullName evidence="10">STAS domain-containing protein</fullName>
    </recommendedName>
</protein>
<gene>
    <name evidence="8" type="ORF">EPUL_000178</name>
</gene>
<feature type="domain" description="Cyclic nucleotide-binding" evidence="6">
    <location>
        <begin position="761"/>
        <end position="879"/>
    </location>
</feature>
<feature type="transmembrane region" description="Helical" evidence="5">
    <location>
        <begin position="447"/>
        <end position="480"/>
    </location>
</feature>
<keyword evidence="9" id="KW-1185">Reference proteome</keyword>
<evidence type="ECO:0000256" key="5">
    <source>
        <dbReference type="SAM" id="Phobius"/>
    </source>
</evidence>
<dbReference type="PANTHER" id="PTHR43310:SF4">
    <property type="entry name" value="AFR304WP"/>
    <property type="match status" value="1"/>
</dbReference>
<feature type="transmembrane region" description="Helical" evidence="5">
    <location>
        <begin position="175"/>
        <end position="194"/>
    </location>
</feature>
<evidence type="ECO:0000259" key="7">
    <source>
        <dbReference type="PROSITE" id="PS50801"/>
    </source>
</evidence>
<dbReference type="PANTHER" id="PTHR43310">
    <property type="entry name" value="SULFATE TRANSPORTER YBAR-RELATED"/>
    <property type="match status" value="1"/>
</dbReference>
<dbReference type="AlphaFoldDB" id="A0A2S4Q1M1"/>
<keyword evidence="3 5" id="KW-1133">Transmembrane helix</keyword>
<dbReference type="Pfam" id="PF00916">
    <property type="entry name" value="Sulfate_transp"/>
    <property type="match status" value="1"/>
</dbReference>
<dbReference type="InterPro" id="IPR018490">
    <property type="entry name" value="cNMP-bd_dom_sf"/>
</dbReference>
<dbReference type="Proteomes" id="UP000237438">
    <property type="component" value="Unassembled WGS sequence"/>
</dbReference>
<evidence type="ECO:0000256" key="2">
    <source>
        <dbReference type="ARBA" id="ARBA00022692"/>
    </source>
</evidence>
<dbReference type="InterPro" id="IPR052706">
    <property type="entry name" value="Membrane-Transporter-like"/>
</dbReference>
<feature type="transmembrane region" description="Helical" evidence="5">
    <location>
        <begin position="141"/>
        <end position="163"/>
    </location>
</feature>
<dbReference type="Gene3D" id="3.30.750.24">
    <property type="entry name" value="STAS domain"/>
    <property type="match status" value="1"/>
</dbReference>
<feature type="transmembrane region" description="Helical" evidence="5">
    <location>
        <begin position="500"/>
        <end position="531"/>
    </location>
</feature>
<organism evidence="8 9">
    <name type="scientific">Erysiphe pulchra</name>
    <dbReference type="NCBI Taxonomy" id="225359"/>
    <lineage>
        <taxon>Eukaryota</taxon>
        <taxon>Fungi</taxon>
        <taxon>Dikarya</taxon>
        <taxon>Ascomycota</taxon>
        <taxon>Pezizomycotina</taxon>
        <taxon>Leotiomycetes</taxon>
        <taxon>Erysiphales</taxon>
        <taxon>Erysiphaceae</taxon>
        <taxon>Erysiphe</taxon>
    </lineage>
</organism>
<accession>A0A2S4Q1M1</accession>
<evidence type="ECO:0008006" key="10">
    <source>
        <dbReference type="Google" id="ProtNLM"/>
    </source>
</evidence>
<dbReference type="CDD" id="cd00038">
    <property type="entry name" value="CAP_ED"/>
    <property type="match status" value="1"/>
</dbReference>
<evidence type="ECO:0000313" key="9">
    <source>
        <dbReference type="Proteomes" id="UP000237438"/>
    </source>
</evidence>
<sequence>MDGKRPQYDVEQCTSPVDFSSTGSGITERTALLNKCIVSNKRYRSNPSGTQQEVESCQSISLGFRESIHRLTVGFRSRAFHTVRLLRNPKSWDSRSLWKNVILPPVEVLPAVALGLLLNVLDALSYGMILFPLGEPVFSKLGPAGISMFFVSCIVSQLVFSCGGSVFRGGVGSEMIEVVPFFHLMAGTILRDIGENDPSAVIATTIVAFASSSVLTGAIFFLIGYFKVGHMVGFIPRHILIGCIGGVGFFLMMTGLEVTARLNKLEYNLATLHQLFHSNTIPLWAIPLGLALLQKSTDKIINFKYYLPTFVLLIPAIFYTIISCFSDLNVSKLRSTGWIFQGPEGGEPWWYFYTLYNFSIVRWSSILKCVPAMFALTFFGILHVPINVPSLAFAIGEDYVDLNSELLAHGASNTFSGLFGSIQNYLVYTNSVIFIKSGGGSRLGGIMLAVATGIIMMMGSLIIGFIPIMMVGVLMFILGIDLLKEAVWDPRKKLKLLEYLTVVVIVIVMGIYDFVIGIFVGIALALTSLVFQTSQIPAVRAIYSGEVVGSTVHRSPIQYRYLKNVGQQIRVVKLNGFLFFGTIANVEDRMRRMTEKDELDQRPIRFLIFDLFHVTGLDFSAREAFGRLNRFMCKKGIQIVMSGLNGREDLRLSLEAVDICKDDSVEMFEDLNLALESCENVLLRTFYMNRDVQMERLSKTKELDVPPQENSDLFTRINQCNSPRGNHLVQVATATLKQGRNELRFFNTRGPLHIILQSFGALSSLKDELWFKAVPYFQRKDFPTSAIVYQSGDQAEDFFLLEQGIMYAEYDLPQGNFCEKIVAGTTFGELPFFSDTTQKATVIAKHDCIIWVLNRERWIKLQKSEPELAQELLRVVLKITSERIKSITNYVLTTTR</sequence>
<evidence type="ECO:0000259" key="6">
    <source>
        <dbReference type="PROSITE" id="PS50042"/>
    </source>
</evidence>
<keyword evidence="4 5" id="KW-0472">Membrane</keyword>
<comment type="caution">
    <text evidence="8">The sequence shown here is derived from an EMBL/GenBank/DDBJ whole genome shotgun (WGS) entry which is preliminary data.</text>
</comment>
<dbReference type="InterPro" id="IPR002645">
    <property type="entry name" value="STAS_dom"/>
</dbReference>
<dbReference type="InterPro" id="IPR000595">
    <property type="entry name" value="cNMP-bd_dom"/>
</dbReference>
<dbReference type="SUPFAM" id="SSF51206">
    <property type="entry name" value="cAMP-binding domain-like"/>
    <property type="match status" value="1"/>
</dbReference>
<dbReference type="InterPro" id="IPR014710">
    <property type="entry name" value="RmlC-like_jellyroll"/>
</dbReference>
<feature type="transmembrane region" description="Helical" evidence="5">
    <location>
        <begin position="372"/>
        <end position="395"/>
    </location>
</feature>
<dbReference type="CDD" id="cd07042">
    <property type="entry name" value="STAS_SulP_like_sulfate_transporter"/>
    <property type="match status" value="1"/>
</dbReference>
<feature type="transmembrane region" description="Helical" evidence="5">
    <location>
        <begin position="101"/>
        <end position="121"/>
    </location>
</feature>
<dbReference type="PROSITE" id="PS50042">
    <property type="entry name" value="CNMP_BINDING_3"/>
    <property type="match status" value="1"/>
</dbReference>
<evidence type="ECO:0000256" key="1">
    <source>
        <dbReference type="ARBA" id="ARBA00004141"/>
    </source>
</evidence>
<dbReference type="SUPFAM" id="SSF52091">
    <property type="entry name" value="SpoIIaa-like"/>
    <property type="match status" value="1"/>
</dbReference>
<feature type="transmembrane region" description="Helical" evidence="5">
    <location>
        <begin position="200"/>
        <end position="226"/>
    </location>
</feature>
<dbReference type="Gene3D" id="2.60.120.10">
    <property type="entry name" value="Jelly Rolls"/>
    <property type="match status" value="1"/>
</dbReference>
<dbReference type="SMART" id="SM00100">
    <property type="entry name" value="cNMP"/>
    <property type="match status" value="1"/>
</dbReference>
<dbReference type="OrthoDB" id="409725at2759"/>
<comment type="subcellular location">
    <subcellularLocation>
        <location evidence="1">Membrane</location>
        <topology evidence="1">Multi-pass membrane protein</topology>
    </subcellularLocation>
</comment>
<feature type="transmembrane region" description="Helical" evidence="5">
    <location>
        <begin position="238"/>
        <end position="256"/>
    </location>
</feature>
<feature type="transmembrane region" description="Helical" evidence="5">
    <location>
        <begin position="276"/>
        <end position="293"/>
    </location>
</feature>
<dbReference type="Pfam" id="PF00027">
    <property type="entry name" value="cNMP_binding"/>
    <property type="match status" value="1"/>
</dbReference>
<feature type="transmembrane region" description="Helical" evidence="5">
    <location>
        <begin position="348"/>
        <end position="365"/>
    </location>
</feature>